<dbReference type="InterPro" id="IPR036770">
    <property type="entry name" value="Ankyrin_rpt-contain_sf"/>
</dbReference>
<dbReference type="PROSITE" id="PS50297">
    <property type="entry name" value="ANK_REP_REGION"/>
    <property type="match status" value="1"/>
</dbReference>
<evidence type="ECO:0000256" key="2">
    <source>
        <dbReference type="ARBA" id="ARBA00023043"/>
    </source>
</evidence>
<dbReference type="Proteomes" id="UP000001542">
    <property type="component" value="Unassembled WGS sequence"/>
</dbReference>
<organism evidence="4 5">
    <name type="scientific">Trichomonas vaginalis (strain ATCC PRA-98 / G3)</name>
    <dbReference type="NCBI Taxonomy" id="412133"/>
    <lineage>
        <taxon>Eukaryota</taxon>
        <taxon>Metamonada</taxon>
        <taxon>Parabasalia</taxon>
        <taxon>Trichomonadida</taxon>
        <taxon>Trichomonadidae</taxon>
        <taxon>Trichomonas</taxon>
    </lineage>
</organism>
<dbReference type="eggNOG" id="KOG0504">
    <property type="taxonomic scope" value="Eukaryota"/>
</dbReference>
<dbReference type="Pfam" id="PF12796">
    <property type="entry name" value="Ank_2"/>
    <property type="match status" value="1"/>
</dbReference>
<reference evidence="4" key="1">
    <citation type="submission" date="2006-10" db="EMBL/GenBank/DDBJ databases">
        <authorList>
            <person name="Amadeo P."/>
            <person name="Zhao Q."/>
            <person name="Wortman J."/>
            <person name="Fraser-Liggett C."/>
            <person name="Carlton J."/>
        </authorList>
    </citation>
    <scope>NUCLEOTIDE SEQUENCE</scope>
    <source>
        <strain evidence="4">G3</strain>
    </source>
</reference>
<keyword evidence="1" id="KW-0677">Repeat</keyword>
<evidence type="ECO:0000256" key="3">
    <source>
        <dbReference type="PROSITE-ProRule" id="PRU00023"/>
    </source>
</evidence>
<keyword evidence="2 3" id="KW-0040">ANK repeat</keyword>
<dbReference type="InParanoid" id="A2F4D9"/>
<dbReference type="AlphaFoldDB" id="A2F4D9"/>
<feature type="repeat" description="ANK" evidence="3">
    <location>
        <begin position="444"/>
        <end position="476"/>
    </location>
</feature>
<dbReference type="RefSeq" id="XP_001313133.1">
    <property type="nucleotide sequence ID" value="XM_001313132.1"/>
</dbReference>
<evidence type="ECO:0008006" key="6">
    <source>
        <dbReference type="Google" id="ProtNLM"/>
    </source>
</evidence>
<gene>
    <name evidence="4" type="ORF">TVAG_257580</name>
</gene>
<dbReference type="STRING" id="5722.A2F4D9"/>
<evidence type="ECO:0000313" key="4">
    <source>
        <dbReference type="EMBL" id="EAY00204.1"/>
    </source>
</evidence>
<dbReference type="PROSITE" id="PS50088">
    <property type="entry name" value="ANK_REPEAT"/>
    <property type="match status" value="2"/>
</dbReference>
<dbReference type="SUPFAM" id="SSF48403">
    <property type="entry name" value="Ankyrin repeat"/>
    <property type="match status" value="1"/>
</dbReference>
<dbReference type="Gene3D" id="1.25.40.20">
    <property type="entry name" value="Ankyrin repeat-containing domain"/>
    <property type="match status" value="1"/>
</dbReference>
<evidence type="ECO:0000256" key="1">
    <source>
        <dbReference type="ARBA" id="ARBA00022737"/>
    </source>
</evidence>
<reference evidence="4" key="2">
    <citation type="journal article" date="2007" name="Science">
        <title>Draft genome sequence of the sexually transmitted pathogen Trichomonas vaginalis.</title>
        <authorList>
            <person name="Carlton J.M."/>
            <person name="Hirt R.P."/>
            <person name="Silva J.C."/>
            <person name="Delcher A.L."/>
            <person name="Schatz M."/>
            <person name="Zhao Q."/>
            <person name="Wortman J.R."/>
            <person name="Bidwell S.L."/>
            <person name="Alsmark U.C.M."/>
            <person name="Besteiro S."/>
            <person name="Sicheritz-Ponten T."/>
            <person name="Noel C.J."/>
            <person name="Dacks J.B."/>
            <person name="Foster P.G."/>
            <person name="Simillion C."/>
            <person name="Van de Peer Y."/>
            <person name="Miranda-Saavedra D."/>
            <person name="Barton G.J."/>
            <person name="Westrop G.D."/>
            <person name="Mueller S."/>
            <person name="Dessi D."/>
            <person name="Fiori P.L."/>
            <person name="Ren Q."/>
            <person name="Paulsen I."/>
            <person name="Zhang H."/>
            <person name="Bastida-Corcuera F.D."/>
            <person name="Simoes-Barbosa A."/>
            <person name="Brown M.T."/>
            <person name="Hayes R.D."/>
            <person name="Mukherjee M."/>
            <person name="Okumura C.Y."/>
            <person name="Schneider R."/>
            <person name="Smith A.J."/>
            <person name="Vanacova S."/>
            <person name="Villalvazo M."/>
            <person name="Haas B.J."/>
            <person name="Pertea M."/>
            <person name="Feldblyum T.V."/>
            <person name="Utterback T.R."/>
            <person name="Shu C.L."/>
            <person name="Osoegawa K."/>
            <person name="de Jong P.J."/>
            <person name="Hrdy I."/>
            <person name="Horvathova L."/>
            <person name="Zubacova Z."/>
            <person name="Dolezal P."/>
            <person name="Malik S.B."/>
            <person name="Logsdon J.M. Jr."/>
            <person name="Henze K."/>
            <person name="Gupta A."/>
            <person name="Wang C.C."/>
            <person name="Dunne R.L."/>
            <person name="Upcroft J.A."/>
            <person name="Upcroft P."/>
            <person name="White O."/>
            <person name="Salzberg S.L."/>
            <person name="Tang P."/>
            <person name="Chiu C.-H."/>
            <person name="Lee Y.-S."/>
            <person name="Embley T.M."/>
            <person name="Coombs G.H."/>
            <person name="Mottram J.C."/>
            <person name="Tachezy J."/>
            <person name="Fraser-Liggett C.M."/>
            <person name="Johnson P.J."/>
        </authorList>
    </citation>
    <scope>NUCLEOTIDE SEQUENCE [LARGE SCALE GENOMIC DNA]</scope>
    <source>
        <strain evidence="4">G3</strain>
    </source>
</reference>
<dbReference type="EMBL" id="DS113609">
    <property type="protein sequence ID" value="EAY00204.1"/>
    <property type="molecule type" value="Genomic_DNA"/>
</dbReference>
<proteinExistence type="predicted"/>
<dbReference type="InterPro" id="IPR002110">
    <property type="entry name" value="Ankyrin_rpt"/>
</dbReference>
<dbReference type="VEuPathDB" id="TrichDB:TVAG_257580"/>
<accession>A2F4D9</accession>
<protein>
    <recommendedName>
        <fullName evidence="6">DUF3447 domain-containing protein</fullName>
    </recommendedName>
</protein>
<evidence type="ECO:0000313" key="5">
    <source>
        <dbReference type="Proteomes" id="UP000001542"/>
    </source>
</evidence>
<dbReference type="SMR" id="A2F4D9"/>
<keyword evidence="5" id="KW-1185">Reference proteome</keyword>
<feature type="repeat" description="ANK" evidence="3">
    <location>
        <begin position="411"/>
        <end position="443"/>
    </location>
</feature>
<sequence>MNELDEESLRFADDIIELQELLTNINNDNIQKTAEKVLKTKFAETDDGISTIVENIPCIISIRPNIVKAISKFCITFIDLAKFGTPAGEFGKLLLDRCLTVVSEDNYLSKIPELLLLKQCVEDQLFSSRDYIPVITRLYEENFYNQFLLMFLIMARDLKQEAEEFYESIFPLLDELLESGFIDYELVPIIKNINEYRSNNWRILDFGVKLDREVQILTALRKDDVNSLKKISFEPNMQLTFTIFEPCKILRNDPTIIQTASFLSAYECFKFLRTIGSKLHNKDSHDHSIGIYIASGGDTRIINEIERLNITFHKALPYCAEYRQYETFEWILAKRSKDIEVNKELRNVLVNSARSNNFRTFMNCLERGQKPRNRDRNNENSLIAASKSRFYYFAQFVSLFESIDLNGVDNEGRSPLMIAAKNGDYDLVSLFIDDGVEFSKRDNNGMTAFMIACGEGHLLVVKLLADYVKETNDKDKEGKTALHHACMHNFWKIVEFLLSEFNMDQSIKDNTGKTAKMYCTDAEVLNLLL</sequence>
<dbReference type="Pfam" id="PF13606">
    <property type="entry name" value="Ank_3"/>
    <property type="match status" value="1"/>
</dbReference>
<name>A2F4D9_TRIV3</name>
<dbReference type="PANTHER" id="PTHR24198:SF165">
    <property type="entry name" value="ANKYRIN REPEAT-CONTAINING PROTEIN-RELATED"/>
    <property type="match status" value="1"/>
</dbReference>
<dbReference type="PANTHER" id="PTHR24198">
    <property type="entry name" value="ANKYRIN REPEAT AND PROTEIN KINASE DOMAIN-CONTAINING PROTEIN"/>
    <property type="match status" value="1"/>
</dbReference>
<dbReference type="VEuPathDB" id="TrichDB:TVAGG3_1031570"/>
<dbReference type="SMART" id="SM00248">
    <property type="entry name" value="ANK"/>
    <property type="match status" value="3"/>
</dbReference>
<dbReference type="KEGG" id="tva:4758033"/>